<dbReference type="Gene3D" id="3.10.350.10">
    <property type="entry name" value="LysM domain"/>
    <property type="match status" value="1"/>
</dbReference>
<dbReference type="InterPro" id="IPR050570">
    <property type="entry name" value="Cell_wall_metabolism_enzyme"/>
</dbReference>
<evidence type="ECO:0000259" key="3">
    <source>
        <dbReference type="PROSITE" id="PS51782"/>
    </source>
</evidence>
<evidence type="ECO:0000256" key="2">
    <source>
        <dbReference type="SAM" id="MobiDB-lite"/>
    </source>
</evidence>
<accession>A0ABU8XWG4</accession>
<dbReference type="CDD" id="cd12797">
    <property type="entry name" value="M23_peptidase"/>
    <property type="match status" value="1"/>
</dbReference>
<reference evidence="4 5" key="1">
    <citation type="submission" date="2024-01" db="EMBL/GenBank/DDBJ databases">
        <title>Multi-omics insights into the function and evolution of sodium benzoate biodegradation pathways in Benzoatithermus flavus gen. nov., sp. nov. from hot spring.</title>
        <authorList>
            <person name="Hu C.-J."/>
            <person name="Li W.-J."/>
        </authorList>
    </citation>
    <scope>NUCLEOTIDE SEQUENCE [LARGE SCALE GENOMIC DNA]</scope>
    <source>
        <strain evidence="4 5">SYSU G07066</strain>
    </source>
</reference>
<dbReference type="CDD" id="cd00118">
    <property type="entry name" value="LysM"/>
    <property type="match status" value="1"/>
</dbReference>
<dbReference type="RefSeq" id="WP_418161080.1">
    <property type="nucleotide sequence ID" value="NZ_JBBLZC010000023.1"/>
</dbReference>
<evidence type="ECO:0000313" key="5">
    <source>
        <dbReference type="Proteomes" id="UP001375743"/>
    </source>
</evidence>
<comment type="similarity">
    <text evidence="1">Belongs to the E.coli NlpD/Haemophilus LppB family.</text>
</comment>
<dbReference type="SUPFAM" id="SSF51261">
    <property type="entry name" value="Duplicated hybrid motif"/>
    <property type="match status" value="1"/>
</dbReference>
<dbReference type="Proteomes" id="UP001375743">
    <property type="component" value="Unassembled WGS sequence"/>
</dbReference>
<dbReference type="InterPro" id="IPR011055">
    <property type="entry name" value="Dup_hybrid_motif"/>
</dbReference>
<dbReference type="SMART" id="SM00257">
    <property type="entry name" value="LysM"/>
    <property type="match status" value="1"/>
</dbReference>
<gene>
    <name evidence="4" type="ORF">U1T56_18930</name>
</gene>
<dbReference type="PANTHER" id="PTHR21666:SF263">
    <property type="entry name" value="MUREIN HYDROLASE ACTIVATOR NLPD"/>
    <property type="match status" value="1"/>
</dbReference>
<feature type="domain" description="LysM" evidence="3">
    <location>
        <begin position="74"/>
        <end position="118"/>
    </location>
</feature>
<comment type="caution">
    <text evidence="4">The sequence shown here is derived from an EMBL/GenBank/DDBJ whole genome shotgun (WGS) entry which is preliminary data.</text>
</comment>
<dbReference type="SUPFAM" id="SSF54106">
    <property type="entry name" value="LysM domain"/>
    <property type="match status" value="1"/>
</dbReference>
<dbReference type="PROSITE" id="PS51257">
    <property type="entry name" value="PROKAR_LIPOPROTEIN"/>
    <property type="match status" value="1"/>
</dbReference>
<proteinExistence type="inferred from homology"/>
<dbReference type="Pfam" id="PF01551">
    <property type="entry name" value="Peptidase_M23"/>
    <property type="match status" value="1"/>
</dbReference>
<dbReference type="Gene3D" id="2.70.70.10">
    <property type="entry name" value="Glucose Permease (Domain IIA)"/>
    <property type="match status" value="1"/>
</dbReference>
<keyword evidence="5" id="KW-1185">Reference proteome</keyword>
<name>A0ABU8XWG4_9PROT</name>
<dbReference type="EC" id="3.4.24.-" evidence="4"/>
<evidence type="ECO:0000256" key="1">
    <source>
        <dbReference type="ARBA" id="ARBA00038420"/>
    </source>
</evidence>
<protein>
    <submittedName>
        <fullName evidence="4">M23 family metallopeptidase</fullName>
        <ecNumber evidence="4">3.4.24.-</ecNumber>
    </submittedName>
</protein>
<dbReference type="InterPro" id="IPR018392">
    <property type="entry name" value="LysM"/>
</dbReference>
<dbReference type="PROSITE" id="PS51782">
    <property type="entry name" value="LYSM"/>
    <property type="match status" value="1"/>
</dbReference>
<organism evidence="4 5">
    <name type="scientific">Benzoatithermus flavus</name>
    <dbReference type="NCBI Taxonomy" id="3108223"/>
    <lineage>
        <taxon>Bacteria</taxon>
        <taxon>Pseudomonadati</taxon>
        <taxon>Pseudomonadota</taxon>
        <taxon>Alphaproteobacteria</taxon>
        <taxon>Geminicoccales</taxon>
        <taxon>Geminicoccaceae</taxon>
        <taxon>Benzoatithermus</taxon>
    </lineage>
</organism>
<dbReference type="InterPro" id="IPR036779">
    <property type="entry name" value="LysM_dom_sf"/>
</dbReference>
<sequence>MRNSCAILLLLVIGACTKYQPVAWNGQGSWAQARAEAMVRAAAAEQVAARRAPSAADAPRRFVADASPGSDGGQRYVVASGETLSGIAARYGVPLAVLAKRNGLSPDARVQAGRTLIVPRAAPSMPPDGRVAVAATSSPAPASPRPAAPTVASSGLPPPAGDEKRVAAALRKLAPEAGAITVSALPAAVRPSPRLETAALESPPPMSHEQVEASKRAVRKTPPPLSGDGFLWPVRGEIVNAFGEKPNGARNNGIDIKAPPGTPVLAAENGVVVYAGDEIPGYGNMLLISHAQGFVTAYAHNKELLVRVGDVVTRGERIATVGATGGVAAPQLHFELREGKKPIDPVAHLDSARTRMASSR</sequence>
<dbReference type="Pfam" id="PF01476">
    <property type="entry name" value="LysM"/>
    <property type="match status" value="1"/>
</dbReference>
<feature type="region of interest" description="Disordered" evidence="2">
    <location>
        <begin position="120"/>
        <end position="162"/>
    </location>
</feature>
<dbReference type="PANTHER" id="PTHR21666">
    <property type="entry name" value="PEPTIDASE-RELATED"/>
    <property type="match status" value="1"/>
</dbReference>
<feature type="region of interest" description="Disordered" evidence="2">
    <location>
        <begin position="197"/>
        <end position="225"/>
    </location>
</feature>
<dbReference type="EMBL" id="JBBLZC010000023">
    <property type="protein sequence ID" value="MEK0085231.1"/>
    <property type="molecule type" value="Genomic_DNA"/>
</dbReference>
<dbReference type="GO" id="GO:0016787">
    <property type="term" value="F:hydrolase activity"/>
    <property type="evidence" value="ECO:0007669"/>
    <property type="project" value="UniProtKB-KW"/>
</dbReference>
<dbReference type="InterPro" id="IPR016047">
    <property type="entry name" value="M23ase_b-sheet_dom"/>
</dbReference>
<evidence type="ECO:0000313" key="4">
    <source>
        <dbReference type="EMBL" id="MEK0085231.1"/>
    </source>
</evidence>
<feature type="compositionally biased region" description="Low complexity" evidence="2">
    <location>
        <begin position="130"/>
        <end position="140"/>
    </location>
</feature>
<keyword evidence="4" id="KW-0378">Hydrolase</keyword>